<dbReference type="RefSeq" id="WP_013763404.1">
    <property type="nucleotide sequence ID" value="NC_015510.1"/>
</dbReference>
<reference evidence="1 2" key="1">
    <citation type="journal article" date="2011" name="Stand. Genomic Sci.">
        <title>Complete genome sequence of Haliscomenobacter hydrossis type strain (O).</title>
        <authorList>
            <consortium name="US DOE Joint Genome Institute (JGI-PGF)"/>
            <person name="Daligault H."/>
            <person name="Lapidus A."/>
            <person name="Zeytun A."/>
            <person name="Nolan M."/>
            <person name="Lucas S."/>
            <person name="Del Rio T.G."/>
            <person name="Tice H."/>
            <person name="Cheng J.F."/>
            <person name="Tapia R."/>
            <person name="Han C."/>
            <person name="Goodwin L."/>
            <person name="Pitluck S."/>
            <person name="Liolios K."/>
            <person name="Pagani I."/>
            <person name="Ivanova N."/>
            <person name="Huntemann M."/>
            <person name="Mavromatis K."/>
            <person name="Mikhailova N."/>
            <person name="Pati A."/>
            <person name="Chen A."/>
            <person name="Palaniappan K."/>
            <person name="Land M."/>
            <person name="Hauser L."/>
            <person name="Brambilla E.M."/>
            <person name="Rohde M."/>
            <person name="Verbarg S."/>
            <person name="Goker M."/>
            <person name="Bristow J."/>
            <person name="Eisen J.A."/>
            <person name="Markowitz V."/>
            <person name="Hugenholtz P."/>
            <person name="Kyrpides N.C."/>
            <person name="Klenk H.P."/>
            <person name="Woyke T."/>
        </authorList>
    </citation>
    <scope>NUCLEOTIDE SEQUENCE [LARGE SCALE GENOMIC DNA]</scope>
    <source>
        <strain evidence="2">ATCC 27775 / DSM 1100 / LMG 10767 / O</strain>
    </source>
</reference>
<dbReference type="PROSITE" id="PS51257">
    <property type="entry name" value="PROKAR_LIPOPROTEIN"/>
    <property type="match status" value="1"/>
</dbReference>
<dbReference type="HOGENOM" id="CLU_902440_0_0_10"/>
<dbReference type="KEGG" id="hhy:Halhy_0945"/>
<dbReference type="EMBL" id="CP002691">
    <property type="protein sequence ID" value="AEE48846.1"/>
    <property type="molecule type" value="Genomic_DNA"/>
</dbReference>
<gene>
    <name evidence="1" type="ordered locus">Halhy_0945</name>
</gene>
<dbReference type="STRING" id="760192.Halhy_0945"/>
<accession>F4L6G4</accession>
<dbReference type="Proteomes" id="UP000008461">
    <property type="component" value="Chromosome"/>
</dbReference>
<dbReference type="AlphaFoldDB" id="F4L6G4"/>
<dbReference type="Pfam" id="PF14054">
    <property type="entry name" value="DUF4249"/>
    <property type="match status" value="1"/>
</dbReference>
<protein>
    <recommendedName>
        <fullName evidence="3">DUF4249 domain-containing protein</fullName>
    </recommendedName>
</protein>
<dbReference type="InterPro" id="IPR025345">
    <property type="entry name" value="DUF4249"/>
</dbReference>
<sequence length="308" mass="35015">MKKNLRGILSLSLLAFLFGCEKPQLSDLYQHKPRLVVISNFTTLDGIQVQVSKSRSPLDNGGTEYITNARVEIWEGEQLLERLNLNDTREEKTPFYTSEVIKPRIGVDYTVKVSAKGFESVTATSRIPERVNLDSVLVEKLKATPDDPGFVRYDFDLAIYFTDPLIERNFYHVNVFQKSITPLKDGVDFLEQTKKLVFGSEVNSNYIVANYDGGLLIEDKLIDGRAIRIPIPISMRMPAHLQNFDELIVELRSVSEEYYLFHSTVSRQQDNDDLPFSDPIVLFNNIRNGQGVFAGYSQAKQAVIIKPK</sequence>
<name>F4L6G4_HALH1</name>
<evidence type="ECO:0000313" key="1">
    <source>
        <dbReference type="EMBL" id="AEE48846.1"/>
    </source>
</evidence>
<evidence type="ECO:0008006" key="3">
    <source>
        <dbReference type="Google" id="ProtNLM"/>
    </source>
</evidence>
<evidence type="ECO:0000313" key="2">
    <source>
        <dbReference type="Proteomes" id="UP000008461"/>
    </source>
</evidence>
<reference key="2">
    <citation type="submission" date="2011-04" db="EMBL/GenBank/DDBJ databases">
        <title>Complete sequence of chromosome of Haliscomenobacter hydrossis DSM 1100.</title>
        <authorList>
            <consortium name="US DOE Joint Genome Institute (JGI-PGF)"/>
            <person name="Lucas S."/>
            <person name="Han J."/>
            <person name="Lapidus A."/>
            <person name="Bruce D."/>
            <person name="Goodwin L."/>
            <person name="Pitluck S."/>
            <person name="Peters L."/>
            <person name="Kyrpides N."/>
            <person name="Mavromatis K."/>
            <person name="Ivanova N."/>
            <person name="Ovchinnikova G."/>
            <person name="Pagani I."/>
            <person name="Daligault H."/>
            <person name="Detter J.C."/>
            <person name="Han C."/>
            <person name="Land M."/>
            <person name="Hauser L."/>
            <person name="Markowitz V."/>
            <person name="Cheng J.-F."/>
            <person name="Hugenholtz P."/>
            <person name="Woyke T."/>
            <person name="Wu D."/>
            <person name="Verbarg S."/>
            <person name="Frueling A."/>
            <person name="Brambilla E."/>
            <person name="Klenk H.-P."/>
            <person name="Eisen J.A."/>
        </authorList>
    </citation>
    <scope>NUCLEOTIDE SEQUENCE</scope>
    <source>
        <strain>DSM 1100</strain>
    </source>
</reference>
<keyword evidence="2" id="KW-1185">Reference proteome</keyword>
<organism evidence="1 2">
    <name type="scientific">Haliscomenobacter hydrossis (strain ATCC 27775 / DSM 1100 / LMG 10767 / O)</name>
    <dbReference type="NCBI Taxonomy" id="760192"/>
    <lineage>
        <taxon>Bacteria</taxon>
        <taxon>Pseudomonadati</taxon>
        <taxon>Bacteroidota</taxon>
        <taxon>Saprospiria</taxon>
        <taxon>Saprospirales</taxon>
        <taxon>Haliscomenobacteraceae</taxon>
        <taxon>Haliscomenobacter</taxon>
    </lineage>
</organism>
<proteinExistence type="predicted"/>